<dbReference type="SUPFAM" id="SSF81606">
    <property type="entry name" value="PP2C-like"/>
    <property type="match status" value="1"/>
</dbReference>
<name>A0A9J6MX64_9BACI</name>
<feature type="non-terminal residue" evidence="1">
    <location>
        <position position="1"/>
    </location>
</feature>
<evidence type="ECO:0000313" key="2">
    <source>
        <dbReference type="Proteomes" id="UP000677265"/>
    </source>
</evidence>
<proteinExistence type="predicted"/>
<comment type="caution">
    <text evidence="1">The sequence shown here is derived from an EMBL/GenBank/DDBJ whole genome shotgun (WGS) entry which is preliminary data.</text>
</comment>
<protein>
    <submittedName>
        <fullName evidence="1">SpoIIE family protein phosphatase</fullName>
    </submittedName>
</protein>
<dbReference type="EMBL" id="JAGYPE020000030">
    <property type="protein sequence ID" value="MCH6267135.1"/>
    <property type="molecule type" value="Genomic_DNA"/>
</dbReference>
<dbReference type="Proteomes" id="UP000677265">
    <property type="component" value="Unassembled WGS sequence"/>
</dbReference>
<organism evidence="1 2">
    <name type="scientific">Neobacillus citreus</name>
    <dbReference type="NCBI Taxonomy" id="2833578"/>
    <lineage>
        <taxon>Bacteria</taxon>
        <taxon>Bacillati</taxon>
        <taxon>Bacillota</taxon>
        <taxon>Bacilli</taxon>
        <taxon>Bacillales</taxon>
        <taxon>Bacillaceae</taxon>
        <taxon>Neobacillus</taxon>
    </lineage>
</organism>
<keyword evidence="2" id="KW-1185">Reference proteome</keyword>
<accession>A0A9J6MX64</accession>
<dbReference type="Gene3D" id="3.60.40.10">
    <property type="entry name" value="PPM-type phosphatase domain"/>
    <property type="match status" value="1"/>
</dbReference>
<reference evidence="1 2" key="1">
    <citation type="submission" date="2022-03" db="EMBL/GenBank/DDBJ databases">
        <title>Novel Bacillus species.</title>
        <authorList>
            <person name="Liu G."/>
        </authorList>
    </citation>
    <scope>NUCLEOTIDE SEQUENCE [LARGE SCALE GENOMIC DNA]</scope>
    <source>
        <strain evidence="1 2">FJAT-50051</strain>
    </source>
</reference>
<dbReference type="InterPro" id="IPR036457">
    <property type="entry name" value="PPM-type-like_dom_sf"/>
</dbReference>
<sequence>GTEKTVEMDIKTITFEEGDLLLLCSDGLSNKVSETRMKDTLLSSGLIEEKAKTLISLANENGGEDNITLAIVEFPEAREGGM</sequence>
<evidence type="ECO:0000313" key="1">
    <source>
        <dbReference type="EMBL" id="MCH6267135.1"/>
    </source>
</evidence>
<gene>
    <name evidence="1" type="ORF">KHB02_016545</name>
</gene>
<dbReference type="AlphaFoldDB" id="A0A9J6MX64"/>